<organism evidence="1 2">
    <name type="scientific">Bacillus thuringiensis</name>
    <dbReference type="NCBI Taxonomy" id="1428"/>
    <lineage>
        <taxon>Bacteria</taxon>
        <taxon>Bacillati</taxon>
        <taxon>Bacillota</taxon>
        <taxon>Bacilli</taxon>
        <taxon>Bacillales</taxon>
        <taxon>Bacillaceae</taxon>
        <taxon>Bacillus</taxon>
        <taxon>Bacillus cereus group</taxon>
    </lineage>
</organism>
<dbReference type="Gene3D" id="3.10.105.10">
    <property type="entry name" value="Dipeptide-binding Protein, Domain 3"/>
    <property type="match status" value="1"/>
</dbReference>
<evidence type="ECO:0000313" key="2">
    <source>
        <dbReference type="Proteomes" id="UP000501107"/>
    </source>
</evidence>
<proteinExistence type="predicted"/>
<gene>
    <name evidence="1" type="ORF">FOC89_19125</name>
</gene>
<reference evidence="1 2" key="1">
    <citation type="submission" date="2020-05" db="EMBL/GenBank/DDBJ databases">
        <title>FDA dAtabase for Regulatory Grade micrObial Sequences (FDA-ARGOS): Supporting development and validation of Infectious Disease Dx tests.</title>
        <authorList>
            <person name="Nelson B."/>
            <person name="Plummer A."/>
            <person name="Tallon L."/>
            <person name="Sadzewicz L."/>
            <person name="Zhao X."/>
            <person name="Vavikolanu K."/>
            <person name="Mehta A."/>
            <person name="Aluvathingal J."/>
            <person name="Nadendla S."/>
            <person name="Myers T."/>
            <person name="Yan Y."/>
            <person name="Sichtig H."/>
        </authorList>
    </citation>
    <scope>NUCLEOTIDE SEQUENCE [LARGE SCALE GENOMIC DNA]</scope>
    <source>
        <strain evidence="1 2">FDAARGOS_795</strain>
    </source>
</reference>
<accession>A0A0S3BTH6</accession>
<protein>
    <submittedName>
        <fullName evidence="1">Uncharacterized protein</fullName>
    </submittedName>
</protein>
<dbReference type="EMBL" id="CP053980">
    <property type="protein sequence ID" value="QKH25950.1"/>
    <property type="molecule type" value="Genomic_DNA"/>
</dbReference>
<name>A0A0S3BTH6_BACTU</name>
<sequence length="55" mass="6283">MRSLKRKVIDKLIHKGKTDLSSDEKACWEAMIQAEKILLEDGAVAPFYQTGRSYL</sequence>
<dbReference type="AlphaFoldDB" id="A0A0S3BTH6"/>
<evidence type="ECO:0000313" key="1">
    <source>
        <dbReference type="EMBL" id="QKH25950.1"/>
    </source>
</evidence>
<dbReference type="Proteomes" id="UP000501107">
    <property type="component" value="Chromosome"/>
</dbReference>